<evidence type="ECO:0000313" key="3">
    <source>
        <dbReference type="Proteomes" id="UP000005085"/>
    </source>
</evidence>
<feature type="compositionally biased region" description="Basic and acidic residues" evidence="1">
    <location>
        <begin position="181"/>
        <end position="201"/>
    </location>
</feature>
<reference evidence="2 3" key="1">
    <citation type="journal article" date="2014" name="Genome Announc.">
        <title>Draft genome sequences of six enterohepatic helicobacter species isolated from humans and one from rhesus macaques.</title>
        <authorList>
            <person name="Shen Z."/>
            <person name="Sheh A."/>
            <person name="Young S.K."/>
            <person name="Abouelliel A."/>
            <person name="Ward D.V."/>
            <person name="Earl A.M."/>
            <person name="Fox J.G."/>
        </authorList>
    </citation>
    <scope>NUCLEOTIDE SEQUENCE [LARGE SCALE GENOMIC DNA]</scope>
    <source>
        <strain evidence="2 3">ATCC 43879</strain>
    </source>
</reference>
<evidence type="ECO:0000313" key="2">
    <source>
        <dbReference type="EMBL" id="EEO23770.1"/>
    </source>
</evidence>
<feature type="compositionally biased region" description="Basic and acidic residues" evidence="1">
    <location>
        <begin position="102"/>
        <end position="118"/>
    </location>
</feature>
<feature type="region of interest" description="Disordered" evidence="1">
    <location>
        <begin position="76"/>
        <end position="118"/>
    </location>
</feature>
<evidence type="ECO:0000256" key="1">
    <source>
        <dbReference type="SAM" id="MobiDB-lite"/>
    </source>
</evidence>
<feature type="compositionally biased region" description="Low complexity" evidence="1">
    <location>
        <begin position="8"/>
        <end position="19"/>
    </location>
</feature>
<feature type="region of interest" description="Disordered" evidence="1">
    <location>
        <begin position="153"/>
        <end position="231"/>
    </location>
</feature>
<dbReference type="RefSeq" id="WP_005217978.1">
    <property type="nucleotide sequence ID" value="NZ_KI392040.1"/>
</dbReference>
<protein>
    <submittedName>
        <fullName evidence="2">Uncharacterized protein</fullName>
    </submittedName>
</protein>
<dbReference type="HOGENOM" id="CLU_1198448_0_0_7"/>
<proteinExistence type="predicted"/>
<gene>
    <name evidence="2" type="ORF">HRAG_00827</name>
</gene>
<organism evidence="2 3">
    <name type="scientific">Helicobacter bilis ATCC 43879</name>
    <dbReference type="NCBI Taxonomy" id="613026"/>
    <lineage>
        <taxon>Bacteria</taxon>
        <taxon>Pseudomonadati</taxon>
        <taxon>Campylobacterota</taxon>
        <taxon>Epsilonproteobacteria</taxon>
        <taxon>Campylobacterales</taxon>
        <taxon>Helicobacteraceae</taxon>
        <taxon>Helicobacter</taxon>
    </lineage>
</organism>
<dbReference type="Proteomes" id="UP000005085">
    <property type="component" value="Unassembled WGS sequence"/>
</dbReference>
<feature type="region of interest" description="Disordered" evidence="1">
    <location>
        <begin position="1"/>
        <end position="26"/>
    </location>
</feature>
<accession>C3XFI1</accession>
<sequence length="231" mass="27055">MAKKKNNQQKNAIQNKQQIDASSTSLEQQLKDILESRAKLEKQQQDLESENKIIKDEIHEIDRILIDNKQQMESIKGQMQIKQQSVKAAQDNLDETTQTLDSKNKDHNKEKKDKEALDKYIDTEKQNLQKDENKLKNLKDELKTKYEKFSYNKKDSKESKSSLAFMDKTQSRTQQEIHMVIPKEDRPTTGTLKEDKHERLLEISQWDEVESATEEAQRLKASLSVKHDKSQ</sequence>
<comment type="caution">
    <text evidence="2">The sequence shown here is derived from an EMBL/GenBank/DDBJ whole genome shotgun (WGS) entry which is preliminary data.</text>
</comment>
<name>C3XFI1_9HELI</name>
<keyword evidence="3" id="KW-1185">Reference proteome</keyword>
<dbReference type="AlphaFoldDB" id="C3XFI1"/>
<dbReference type="EMBL" id="ACDN02000064">
    <property type="protein sequence ID" value="EEO23770.1"/>
    <property type="molecule type" value="Genomic_DNA"/>
</dbReference>